<sequence>MLRQTVDEWVQKQVESKEREMVADQLQQSEDFQNQLEQIQRSLLNLLMAFSQTWEV</sequence>
<dbReference type="AlphaFoldDB" id="A0ABD4T7S0"/>
<gene>
    <name evidence="1" type="ORF">QQ91_0018255</name>
</gene>
<dbReference type="EMBL" id="JTHE03000104">
    <property type="protein sequence ID" value="MCM1984768.1"/>
    <property type="molecule type" value="Genomic_DNA"/>
</dbReference>
<proteinExistence type="predicted"/>
<organism evidence="1 2">
    <name type="scientific">Lyngbya confervoides BDU141951</name>
    <dbReference type="NCBI Taxonomy" id="1574623"/>
    <lineage>
        <taxon>Bacteria</taxon>
        <taxon>Bacillati</taxon>
        <taxon>Cyanobacteriota</taxon>
        <taxon>Cyanophyceae</taxon>
        <taxon>Oscillatoriophycideae</taxon>
        <taxon>Oscillatoriales</taxon>
        <taxon>Microcoleaceae</taxon>
        <taxon>Lyngbya</taxon>
    </lineage>
</organism>
<accession>A0ABD4T7S0</accession>
<keyword evidence="2" id="KW-1185">Reference proteome</keyword>
<evidence type="ECO:0000313" key="2">
    <source>
        <dbReference type="Proteomes" id="UP000031561"/>
    </source>
</evidence>
<protein>
    <submittedName>
        <fullName evidence="1">Uncharacterized protein</fullName>
    </submittedName>
</protein>
<name>A0ABD4T7S0_9CYAN</name>
<dbReference type="Proteomes" id="UP000031561">
    <property type="component" value="Unassembled WGS sequence"/>
</dbReference>
<dbReference type="RefSeq" id="WP_166277026.1">
    <property type="nucleotide sequence ID" value="NZ_JTHE03000104.1"/>
</dbReference>
<evidence type="ECO:0000313" key="1">
    <source>
        <dbReference type="EMBL" id="MCM1984768.1"/>
    </source>
</evidence>
<reference evidence="1 2" key="1">
    <citation type="journal article" date="2015" name="Genome Announc.">
        <title>Draft Genome Sequence of Filamentous Marine Cyanobacterium Lyngbya confervoides Strain BDU141951.</title>
        <authorList>
            <person name="Chandrababunaidu M.M."/>
            <person name="Sen D."/>
            <person name="Tripathy S."/>
        </authorList>
    </citation>
    <scope>NUCLEOTIDE SEQUENCE [LARGE SCALE GENOMIC DNA]</scope>
    <source>
        <strain evidence="1 2">BDU141951</strain>
    </source>
</reference>
<comment type="caution">
    <text evidence="1">The sequence shown here is derived from an EMBL/GenBank/DDBJ whole genome shotgun (WGS) entry which is preliminary data.</text>
</comment>